<organism evidence="2 3">
    <name type="scientific">Sphingomonas glacialis</name>
    <dbReference type="NCBI Taxonomy" id="658225"/>
    <lineage>
        <taxon>Bacteria</taxon>
        <taxon>Pseudomonadati</taxon>
        <taxon>Pseudomonadota</taxon>
        <taxon>Alphaproteobacteria</taxon>
        <taxon>Sphingomonadales</taxon>
        <taxon>Sphingomonadaceae</taxon>
        <taxon>Sphingomonas</taxon>
    </lineage>
</organism>
<dbReference type="Proteomes" id="UP000319931">
    <property type="component" value="Unassembled WGS sequence"/>
</dbReference>
<dbReference type="PROSITE" id="PS51725">
    <property type="entry name" value="ABM"/>
    <property type="match status" value="1"/>
</dbReference>
<dbReference type="GO" id="GO:0004497">
    <property type="term" value="F:monooxygenase activity"/>
    <property type="evidence" value="ECO:0007669"/>
    <property type="project" value="UniProtKB-KW"/>
</dbReference>
<dbReference type="InterPro" id="IPR050744">
    <property type="entry name" value="AI-2_Isomerase_LsrG"/>
</dbReference>
<gene>
    <name evidence="2" type="ORF">EAH76_05010</name>
</gene>
<proteinExistence type="predicted"/>
<dbReference type="InterPro" id="IPR011008">
    <property type="entry name" value="Dimeric_a/b-barrel"/>
</dbReference>
<protein>
    <submittedName>
        <fullName evidence="2">Antibiotic biosynthesis monooxygenase</fullName>
    </submittedName>
</protein>
<dbReference type="Gene3D" id="3.30.70.100">
    <property type="match status" value="1"/>
</dbReference>
<comment type="caution">
    <text evidence="2">The sequence shown here is derived from an EMBL/GenBank/DDBJ whole genome shotgun (WGS) entry which is preliminary data.</text>
</comment>
<keyword evidence="2" id="KW-0503">Monooxygenase</keyword>
<feature type="domain" description="ABM" evidence="1">
    <location>
        <begin position="70"/>
        <end position="158"/>
    </location>
</feature>
<dbReference type="Pfam" id="PF03992">
    <property type="entry name" value="ABM"/>
    <property type="match status" value="1"/>
</dbReference>
<keyword evidence="2" id="KW-0560">Oxidoreductase</keyword>
<dbReference type="OrthoDB" id="9812192at2"/>
<sequence>MTRLRSRREGPGGYGAWWISSPRAAGCEGPMNRRAASSDFLRCRDMVPACFARPATPGSPQDTGVHIMAVKIVAFIAVKPGADDAFITAARTCVAASRAELGVLHYELWRETEGAQRFVFNELYVDDAAVQQHMASDHFKALGVAARDLATARPEIIVTHPIDVAD</sequence>
<dbReference type="AlphaFoldDB" id="A0A502FYF8"/>
<evidence type="ECO:0000313" key="3">
    <source>
        <dbReference type="Proteomes" id="UP000319931"/>
    </source>
</evidence>
<dbReference type="SUPFAM" id="SSF54909">
    <property type="entry name" value="Dimeric alpha+beta barrel"/>
    <property type="match status" value="1"/>
</dbReference>
<accession>A0A502FYF8</accession>
<evidence type="ECO:0000259" key="1">
    <source>
        <dbReference type="PROSITE" id="PS51725"/>
    </source>
</evidence>
<evidence type="ECO:0000313" key="2">
    <source>
        <dbReference type="EMBL" id="TPG54066.1"/>
    </source>
</evidence>
<keyword evidence="3" id="KW-1185">Reference proteome</keyword>
<name>A0A502FYF8_9SPHN</name>
<dbReference type="InterPro" id="IPR007138">
    <property type="entry name" value="ABM_dom"/>
</dbReference>
<reference evidence="2 3" key="1">
    <citation type="journal article" date="2019" name="Environ. Microbiol.">
        <title>Species interactions and distinct microbial communities in high Arctic permafrost affected cryosols are associated with the CH4 and CO2 gas fluxes.</title>
        <authorList>
            <person name="Altshuler I."/>
            <person name="Hamel J."/>
            <person name="Turney S."/>
            <person name="Magnuson E."/>
            <person name="Levesque R."/>
            <person name="Greer C."/>
            <person name="Whyte L.G."/>
        </authorList>
    </citation>
    <scope>NUCLEOTIDE SEQUENCE [LARGE SCALE GENOMIC DNA]</scope>
    <source>
        <strain evidence="2 3">E6.1</strain>
    </source>
</reference>
<dbReference type="PANTHER" id="PTHR33336:SF3">
    <property type="entry name" value="ABM DOMAIN-CONTAINING PROTEIN"/>
    <property type="match status" value="1"/>
</dbReference>
<dbReference type="PANTHER" id="PTHR33336">
    <property type="entry name" value="QUINOL MONOOXYGENASE YGIN-RELATED"/>
    <property type="match status" value="1"/>
</dbReference>
<dbReference type="EMBL" id="RCZC01000002">
    <property type="protein sequence ID" value="TPG54066.1"/>
    <property type="molecule type" value="Genomic_DNA"/>
</dbReference>